<evidence type="ECO:0000313" key="4">
    <source>
        <dbReference type="Proteomes" id="UP000199766"/>
    </source>
</evidence>
<dbReference type="Proteomes" id="UP000199766">
    <property type="component" value="Unassembled WGS sequence"/>
</dbReference>
<dbReference type="Gene3D" id="2.20.130.30">
    <property type="entry name" value="Protein of unknown function DUF2782"/>
    <property type="match status" value="1"/>
</dbReference>
<feature type="region of interest" description="Disordered" evidence="1">
    <location>
        <begin position="92"/>
        <end position="122"/>
    </location>
</feature>
<protein>
    <recommendedName>
        <fullName evidence="5">DUF2782 domain-containing protein</fullName>
    </recommendedName>
</protein>
<feature type="region of interest" description="Disordered" evidence="1">
    <location>
        <begin position="34"/>
        <end position="74"/>
    </location>
</feature>
<feature type="chain" id="PRO_5011525856" description="DUF2782 domain-containing protein" evidence="2">
    <location>
        <begin position="34"/>
        <end position="130"/>
    </location>
</feature>
<proteinExistence type="predicted"/>
<organism evidence="3 4">
    <name type="scientific">Giesbergeria anulus</name>
    <dbReference type="NCBI Taxonomy" id="180197"/>
    <lineage>
        <taxon>Bacteria</taxon>
        <taxon>Pseudomonadati</taxon>
        <taxon>Pseudomonadota</taxon>
        <taxon>Betaproteobacteria</taxon>
        <taxon>Burkholderiales</taxon>
        <taxon>Comamonadaceae</taxon>
        <taxon>Giesbergeria</taxon>
    </lineage>
</organism>
<feature type="compositionally biased region" description="Basic and acidic residues" evidence="1">
    <location>
        <begin position="58"/>
        <end position="74"/>
    </location>
</feature>
<dbReference type="AlphaFoldDB" id="A0A1H9I2G9"/>
<dbReference type="EMBL" id="FOGD01000002">
    <property type="protein sequence ID" value="SEQ68820.1"/>
    <property type="molecule type" value="Genomic_DNA"/>
</dbReference>
<keyword evidence="2" id="KW-0732">Signal</keyword>
<evidence type="ECO:0000256" key="1">
    <source>
        <dbReference type="SAM" id="MobiDB-lite"/>
    </source>
</evidence>
<gene>
    <name evidence="3" type="ORF">SAMN02982919_00997</name>
</gene>
<accession>A0A1H9I2G9</accession>
<evidence type="ECO:0000313" key="3">
    <source>
        <dbReference type="EMBL" id="SEQ68820.1"/>
    </source>
</evidence>
<evidence type="ECO:0008006" key="5">
    <source>
        <dbReference type="Google" id="ProtNLM"/>
    </source>
</evidence>
<dbReference type="STRING" id="180197.SAMN02982919_00997"/>
<keyword evidence="4" id="KW-1185">Reference proteome</keyword>
<name>A0A1H9I2G9_9BURK</name>
<sequence length="130" mass="13834">MARPVGAGAAYNRAMRAVLPLLLLALAAGPALAQNPDAFSPKATAGHTNPPPPAAKSHRPEQRTQRIHVEDGGSRVDELRIGGQTQSITVQPKVGDVPAYEVQPSDGVRNRPRNGGETNTGTRVWNLKQF</sequence>
<evidence type="ECO:0000256" key="2">
    <source>
        <dbReference type="SAM" id="SignalP"/>
    </source>
</evidence>
<reference evidence="3 4" key="1">
    <citation type="submission" date="2016-10" db="EMBL/GenBank/DDBJ databases">
        <authorList>
            <person name="de Groot N.N."/>
        </authorList>
    </citation>
    <scope>NUCLEOTIDE SEQUENCE [LARGE SCALE GENOMIC DNA]</scope>
    <source>
        <strain evidence="3 4">ATCC 35958</strain>
    </source>
</reference>
<feature type="signal peptide" evidence="2">
    <location>
        <begin position="1"/>
        <end position="33"/>
    </location>
</feature>